<dbReference type="Pfam" id="PF12055">
    <property type="entry name" value="DUF3536"/>
    <property type="match status" value="1"/>
</dbReference>
<dbReference type="PANTHER" id="PTHR36306:SF3">
    <property type="entry name" value="GLYCOSIDE HYDROLASE FAMILY 57"/>
    <property type="match status" value="1"/>
</dbReference>
<gene>
    <name evidence="4" type="ORF">PZE19_08075</name>
</gene>
<evidence type="ECO:0000256" key="1">
    <source>
        <dbReference type="ARBA" id="ARBA00006821"/>
    </source>
</evidence>
<sequence length="809" mass="92156">MSRLRYICVHGHFYQPPRENPWLGVVEIQDSAAPFHDWNERVSHESYAPNSRARLLDDRGRIINILNNYAWMSFNFGPTLLHWMAASAPEVLEKIVEADRLSRERRGGHGNALGQAYNHMIMPLATARDQKTQVLWGVEDFRRRFGRDPEGMWLAETAVDTASLEALAEAGVKFTVLAPRQARRWRRIGEKAWSDHGGVDPSRAYVQRLPSGRSIALFFYDGIVSQQVAFERLLDRGEKFHARLMGGFDDRREHAQLMHIATDGESYGHHHAHGDMALAYVLQRLAQDPDVRLTNYGEFLELHPPAWEVEIHENSSWSCSHGVERWRSDCGCKTRGDWHQKWRAPLRAALDGLKKHLDHLLAMRGRASFPDPWAARDGYIRVILDRYDPDTVRTFLQEFAHTDLDAQQTTDALRLMEIQLDSMLMYTSCGWFFDEISGLETTQCLQYAARAISMARHFGRELEEEFVAALAKAPSNVAQYADGRGVWEQCVRPAVVDLDRVLAHHAISLIYQNGDDSRKDDAQAYEVEASDVAIRTRGAGHLAVGRLVGRSRRTWRKAESHFVVVHFGGLDFHTVLSHEYDPTRFETFASRLMATYRSGSLADVLTLLNHDFPGVEHRLDDLFRDEQRRIIAIVLADRFEDYRRAFTRLANQDEEVLNRLGKLNHPIPSPLRAAAMTFLDSSLEEQIEELIAGDETRVAKIEHLCERGRGWNYKPKAEVLGKALSEGLQRSMRDLRRADVAAAASHAERLLDAAAVLGIKPDLWQSQNLFLDAYHALTEAGELDDVLRQTFQKFAVRLGVAPSILGWRP</sequence>
<evidence type="ECO:0000259" key="3">
    <source>
        <dbReference type="PROSITE" id="PS50206"/>
    </source>
</evidence>
<dbReference type="Gene3D" id="3.20.110.20">
    <property type="match status" value="1"/>
</dbReference>
<comment type="similarity">
    <text evidence="1">Belongs to the glycosyl hydrolase 57 family.</text>
</comment>
<dbReference type="CDD" id="cd10797">
    <property type="entry name" value="GH57N_APU_like_1"/>
    <property type="match status" value="1"/>
</dbReference>
<dbReference type="InterPro" id="IPR021923">
    <property type="entry name" value="DUF3536"/>
</dbReference>
<reference evidence="4 5" key="1">
    <citation type="submission" date="2023-03" db="EMBL/GenBank/DDBJ databases">
        <title>Paludisphaera mucosa sp. nov. a novel planctomycete from northern fen.</title>
        <authorList>
            <person name="Ivanova A."/>
        </authorList>
    </citation>
    <scope>NUCLEOTIDE SEQUENCE [LARGE SCALE GENOMIC DNA]</scope>
    <source>
        <strain evidence="4 5">Pla2</strain>
    </source>
</reference>
<feature type="domain" description="Rhodanese" evidence="3">
    <location>
        <begin position="446"/>
        <end position="496"/>
    </location>
</feature>
<dbReference type="InterPro" id="IPR001763">
    <property type="entry name" value="Rhodanese-like_dom"/>
</dbReference>
<dbReference type="Proteomes" id="UP001216907">
    <property type="component" value="Unassembled WGS sequence"/>
</dbReference>
<keyword evidence="5" id="KW-1185">Reference proteome</keyword>
<dbReference type="InterPro" id="IPR004300">
    <property type="entry name" value="Glyco_hydro_57_N"/>
</dbReference>
<dbReference type="EMBL" id="JARRAG010000001">
    <property type="protein sequence ID" value="MDG3003723.1"/>
    <property type="molecule type" value="Genomic_DNA"/>
</dbReference>
<dbReference type="SUPFAM" id="SSF88713">
    <property type="entry name" value="Glycoside hydrolase/deacetylase"/>
    <property type="match status" value="1"/>
</dbReference>
<keyword evidence="2" id="KW-0119">Carbohydrate metabolism</keyword>
<proteinExistence type="inferred from homology"/>
<dbReference type="PANTHER" id="PTHR36306">
    <property type="entry name" value="ALPHA-AMYLASE-RELATED-RELATED"/>
    <property type="match status" value="1"/>
</dbReference>
<name>A0ABT6F824_9BACT</name>
<dbReference type="InterPro" id="IPR011330">
    <property type="entry name" value="Glyco_hydro/deAcase_b/a-brl"/>
</dbReference>
<protein>
    <submittedName>
        <fullName evidence="4">DUF3536 domain-containing protein</fullName>
    </submittedName>
</protein>
<evidence type="ECO:0000256" key="2">
    <source>
        <dbReference type="ARBA" id="ARBA00023277"/>
    </source>
</evidence>
<evidence type="ECO:0000313" key="4">
    <source>
        <dbReference type="EMBL" id="MDG3003723.1"/>
    </source>
</evidence>
<organism evidence="4 5">
    <name type="scientific">Paludisphaera mucosa</name>
    <dbReference type="NCBI Taxonomy" id="3030827"/>
    <lineage>
        <taxon>Bacteria</taxon>
        <taxon>Pseudomonadati</taxon>
        <taxon>Planctomycetota</taxon>
        <taxon>Planctomycetia</taxon>
        <taxon>Isosphaerales</taxon>
        <taxon>Isosphaeraceae</taxon>
        <taxon>Paludisphaera</taxon>
    </lineage>
</organism>
<dbReference type="Pfam" id="PF03065">
    <property type="entry name" value="Glyco_hydro_57"/>
    <property type="match status" value="1"/>
</dbReference>
<evidence type="ECO:0000313" key="5">
    <source>
        <dbReference type="Proteomes" id="UP001216907"/>
    </source>
</evidence>
<accession>A0ABT6F824</accession>
<comment type="caution">
    <text evidence="4">The sequence shown here is derived from an EMBL/GenBank/DDBJ whole genome shotgun (WGS) entry which is preliminary data.</text>
</comment>
<dbReference type="RefSeq" id="WP_277860072.1">
    <property type="nucleotide sequence ID" value="NZ_JARRAG010000001.1"/>
</dbReference>
<dbReference type="InterPro" id="IPR052046">
    <property type="entry name" value="GH57_Enzymes"/>
</dbReference>
<dbReference type="PROSITE" id="PS50206">
    <property type="entry name" value="RHODANESE_3"/>
    <property type="match status" value="1"/>
</dbReference>